<accession>A0ACB9ZVZ4</accession>
<dbReference type="Proteomes" id="UP001060085">
    <property type="component" value="Linkage Group LG07"/>
</dbReference>
<gene>
    <name evidence="1" type="ORF">M9H77_29706</name>
</gene>
<proteinExistence type="predicted"/>
<sequence>MYEISQTVDLSLKFDALSKKARIQILDSHTQSIAKLETQIWQLANAMSRKDEAKFPSHPIENPRANYHEVDESLPYILKVTRVSLELVAPEISISSKGPFVVGFGDN</sequence>
<protein>
    <submittedName>
        <fullName evidence="1">Uncharacterized protein</fullName>
    </submittedName>
</protein>
<reference evidence="2" key="1">
    <citation type="journal article" date="2023" name="Nat. Plants">
        <title>Single-cell RNA sequencing provides a high-resolution roadmap for understanding the multicellular compartmentation of specialized metabolism.</title>
        <authorList>
            <person name="Sun S."/>
            <person name="Shen X."/>
            <person name="Li Y."/>
            <person name="Li Y."/>
            <person name="Wang S."/>
            <person name="Li R."/>
            <person name="Zhang H."/>
            <person name="Shen G."/>
            <person name="Guo B."/>
            <person name="Wei J."/>
            <person name="Xu J."/>
            <person name="St-Pierre B."/>
            <person name="Chen S."/>
            <person name="Sun C."/>
        </authorList>
    </citation>
    <scope>NUCLEOTIDE SEQUENCE [LARGE SCALE GENOMIC DNA]</scope>
</reference>
<comment type="caution">
    <text evidence="1">The sequence shown here is derived from an EMBL/GenBank/DDBJ whole genome shotgun (WGS) entry which is preliminary data.</text>
</comment>
<keyword evidence="2" id="KW-1185">Reference proteome</keyword>
<dbReference type="EMBL" id="CM044707">
    <property type="protein sequence ID" value="KAI5652519.1"/>
    <property type="molecule type" value="Genomic_DNA"/>
</dbReference>
<name>A0ACB9ZVZ4_CATRO</name>
<organism evidence="1 2">
    <name type="scientific">Catharanthus roseus</name>
    <name type="common">Madagascar periwinkle</name>
    <name type="synonym">Vinca rosea</name>
    <dbReference type="NCBI Taxonomy" id="4058"/>
    <lineage>
        <taxon>Eukaryota</taxon>
        <taxon>Viridiplantae</taxon>
        <taxon>Streptophyta</taxon>
        <taxon>Embryophyta</taxon>
        <taxon>Tracheophyta</taxon>
        <taxon>Spermatophyta</taxon>
        <taxon>Magnoliopsida</taxon>
        <taxon>eudicotyledons</taxon>
        <taxon>Gunneridae</taxon>
        <taxon>Pentapetalae</taxon>
        <taxon>asterids</taxon>
        <taxon>lamiids</taxon>
        <taxon>Gentianales</taxon>
        <taxon>Apocynaceae</taxon>
        <taxon>Rauvolfioideae</taxon>
        <taxon>Vinceae</taxon>
        <taxon>Catharanthinae</taxon>
        <taxon>Catharanthus</taxon>
    </lineage>
</organism>
<evidence type="ECO:0000313" key="2">
    <source>
        <dbReference type="Proteomes" id="UP001060085"/>
    </source>
</evidence>
<evidence type="ECO:0000313" key="1">
    <source>
        <dbReference type="EMBL" id="KAI5652519.1"/>
    </source>
</evidence>